<evidence type="ECO:0000313" key="2">
    <source>
        <dbReference type="EMBL" id="KAG8228379.1"/>
    </source>
</evidence>
<sequence length="214" mass="23538">MTTFKMDLFNLMQPSDRNPFFMPAAAMNQMSRAMNLMNGLMRNPWGAADPFGGGLMGMDPQSLLGSSLVLPGLDHSFPFHPVDNSFQRMSMMSGDPAVHSFSSSTMMSMSTGPDGRPVEAEHFEEEFQWKSRMHGSHGSNSHRPLAITSGHPEPRVLPSTSLRNYESTPSPYVAEDYSGAEGCSNHYGATESPSRNPSRLRRGHGRSSEDYLSS</sequence>
<accession>A0A8K0P271</accession>
<reference evidence="2" key="2">
    <citation type="submission" date="2017-10" db="EMBL/GenBank/DDBJ databases">
        <title>Ladona fulva Genome sequencing and assembly.</title>
        <authorList>
            <person name="Murali S."/>
            <person name="Richards S."/>
            <person name="Bandaranaike D."/>
            <person name="Bellair M."/>
            <person name="Blankenburg K."/>
            <person name="Chao H."/>
            <person name="Dinh H."/>
            <person name="Doddapaneni H."/>
            <person name="Dugan-Rocha S."/>
            <person name="Elkadiri S."/>
            <person name="Gnanaolivu R."/>
            <person name="Hernandez B."/>
            <person name="Skinner E."/>
            <person name="Javaid M."/>
            <person name="Lee S."/>
            <person name="Li M."/>
            <person name="Ming W."/>
            <person name="Munidasa M."/>
            <person name="Muniz J."/>
            <person name="Nguyen L."/>
            <person name="Hughes D."/>
            <person name="Osuji N."/>
            <person name="Pu L.-L."/>
            <person name="Puazo M."/>
            <person name="Qu C."/>
            <person name="Quiroz J."/>
            <person name="Raj R."/>
            <person name="Weissenberger G."/>
            <person name="Xin Y."/>
            <person name="Zou X."/>
            <person name="Han Y."/>
            <person name="Worley K."/>
            <person name="Muzny D."/>
            <person name="Gibbs R."/>
        </authorList>
    </citation>
    <scope>NUCLEOTIDE SEQUENCE</scope>
    <source>
        <strain evidence="2">Sampled in the wild</strain>
    </source>
</reference>
<feature type="region of interest" description="Disordered" evidence="1">
    <location>
        <begin position="131"/>
        <end position="214"/>
    </location>
</feature>
<proteinExistence type="predicted"/>
<feature type="compositionally biased region" description="Polar residues" evidence="1">
    <location>
        <begin position="158"/>
        <end position="170"/>
    </location>
</feature>
<feature type="non-terminal residue" evidence="2">
    <location>
        <position position="1"/>
    </location>
</feature>
<dbReference type="EMBL" id="KZ308370">
    <property type="protein sequence ID" value="KAG8228379.1"/>
    <property type="molecule type" value="Genomic_DNA"/>
</dbReference>
<comment type="caution">
    <text evidence="2">The sequence shown here is derived from an EMBL/GenBank/DDBJ whole genome shotgun (WGS) entry which is preliminary data.</text>
</comment>
<gene>
    <name evidence="2" type="ORF">J437_LFUL008228</name>
</gene>
<dbReference type="Proteomes" id="UP000792457">
    <property type="component" value="Unassembled WGS sequence"/>
</dbReference>
<dbReference type="AlphaFoldDB" id="A0A8K0P271"/>
<evidence type="ECO:0000313" key="3">
    <source>
        <dbReference type="Proteomes" id="UP000792457"/>
    </source>
</evidence>
<name>A0A8K0P271_LADFU</name>
<protein>
    <submittedName>
        <fullName evidence="2">Uncharacterized protein</fullName>
    </submittedName>
</protein>
<reference evidence="2" key="1">
    <citation type="submission" date="2013-04" db="EMBL/GenBank/DDBJ databases">
        <authorList>
            <person name="Qu J."/>
            <person name="Murali S.C."/>
            <person name="Bandaranaike D."/>
            <person name="Bellair M."/>
            <person name="Blankenburg K."/>
            <person name="Chao H."/>
            <person name="Dinh H."/>
            <person name="Doddapaneni H."/>
            <person name="Downs B."/>
            <person name="Dugan-Rocha S."/>
            <person name="Elkadiri S."/>
            <person name="Gnanaolivu R.D."/>
            <person name="Hernandez B."/>
            <person name="Javaid M."/>
            <person name="Jayaseelan J.C."/>
            <person name="Lee S."/>
            <person name="Li M."/>
            <person name="Ming W."/>
            <person name="Munidasa M."/>
            <person name="Muniz J."/>
            <person name="Nguyen L."/>
            <person name="Ongeri F."/>
            <person name="Osuji N."/>
            <person name="Pu L.-L."/>
            <person name="Puazo M."/>
            <person name="Qu C."/>
            <person name="Quiroz J."/>
            <person name="Raj R."/>
            <person name="Weissenberger G."/>
            <person name="Xin Y."/>
            <person name="Zou X."/>
            <person name="Han Y."/>
            <person name="Richards S."/>
            <person name="Worley K."/>
            <person name="Muzny D."/>
            <person name="Gibbs R."/>
        </authorList>
    </citation>
    <scope>NUCLEOTIDE SEQUENCE</scope>
    <source>
        <strain evidence="2">Sampled in the wild</strain>
    </source>
</reference>
<keyword evidence="3" id="KW-1185">Reference proteome</keyword>
<evidence type="ECO:0000256" key="1">
    <source>
        <dbReference type="SAM" id="MobiDB-lite"/>
    </source>
</evidence>
<organism evidence="2 3">
    <name type="scientific">Ladona fulva</name>
    <name type="common">Scarce chaser dragonfly</name>
    <name type="synonym">Libellula fulva</name>
    <dbReference type="NCBI Taxonomy" id="123851"/>
    <lineage>
        <taxon>Eukaryota</taxon>
        <taxon>Metazoa</taxon>
        <taxon>Ecdysozoa</taxon>
        <taxon>Arthropoda</taxon>
        <taxon>Hexapoda</taxon>
        <taxon>Insecta</taxon>
        <taxon>Pterygota</taxon>
        <taxon>Palaeoptera</taxon>
        <taxon>Odonata</taxon>
        <taxon>Epiprocta</taxon>
        <taxon>Anisoptera</taxon>
        <taxon>Libelluloidea</taxon>
        <taxon>Libellulidae</taxon>
        <taxon>Ladona</taxon>
    </lineage>
</organism>